<accession>A0A5C8NG68</accession>
<name>A0A5C8NG68_9ACTN</name>
<dbReference type="EMBL" id="VDUX01000005">
    <property type="protein sequence ID" value="TXL57961.1"/>
    <property type="molecule type" value="Genomic_DNA"/>
</dbReference>
<keyword evidence="1" id="KW-0812">Transmembrane</keyword>
<gene>
    <name evidence="2" type="ORF">FHP06_11565</name>
</gene>
<dbReference type="Proteomes" id="UP000321571">
    <property type="component" value="Unassembled WGS sequence"/>
</dbReference>
<evidence type="ECO:0000313" key="2">
    <source>
        <dbReference type="EMBL" id="TXL57961.1"/>
    </source>
</evidence>
<keyword evidence="3" id="KW-1185">Reference proteome</keyword>
<organism evidence="2 3">
    <name type="scientific">Aeromicrobium terrae</name>
    <dbReference type="NCBI Taxonomy" id="2498846"/>
    <lineage>
        <taxon>Bacteria</taxon>
        <taxon>Bacillati</taxon>
        <taxon>Actinomycetota</taxon>
        <taxon>Actinomycetes</taxon>
        <taxon>Propionibacteriales</taxon>
        <taxon>Nocardioidaceae</taxon>
        <taxon>Aeromicrobium</taxon>
    </lineage>
</organism>
<dbReference type="RefSeq" id="WP_147686899.1">
    <property type="nucleotide sequence ID" value="NZ_VDUX01000005.1"/>
</dbReference>
<feature type="transmembrane region" description="Helical" evidence="1">
    <location>
        <begin position="27"/>
        <end position="46"/>
    </location>
</feature>
<proteinExistence type="predicted"/>
<sequence length="65" mass="7007">MEQPPFPTALVVMVGFFGLIAVTTDALWIRVGAIIAVLFVGTVAVVKSLPRRIVEDEPEPDDELG</sequence>
<reference evidence="2 3" key="1">
    <citation type="submission" date="2019-06" db="EMBL/GenBank/DDBJ databases">
        <title>Aeromicrobium sp. nov., isolated from a maize field.</title>
        <authorList>
            <person name="Lin S.-Y."/>
            <person name="Tsai C.-F."/>
            <person name="Young C.-C."/>
        </authorList>
    </citation>
    <scope>NUCLEOTIDE SEQUENCE [LARGE SCALE GENOMIC DNA]</scope>
    <source>
        <strain evidence="2 3">CC-CFT486</strain>
    </source>
</reference>
<feature type="transmembrane region" description="Helical" evidence="1">
    <location>
        <begin position="6"/>
        <end position="22"/>
    </location>
</feature>
<comment type="caution">
    <text evidence="2">The sequence shown here is derived from an EMBL/GenBank/DDBJ whole genome shotgun (WGS) entry which is preliminary data.</text>
</comment>
<evidence type="ECO:0000313" key="3">
    <source>
        <dbReference type="Proteomes" id="UP000321571"/>
    </source>
</evidence>
<protein>
    <submittedName>
        <fullName evidence="2">Uncharacterized protein</fullName>
    </submittedName>
</protein>
<evidence type="ECO:0000256" key="1">
    <source>
        <dbReference type="SAM" id="Phobius"/>
    </source>
</evidence>
<dbReference type="AlphaFoldDB" id="A0A5C8NG68"/>
<keyword evidence="1" id="KW-1133">Transmembrane helix</keyword>
<keyword evidence="1" id="KW-0472">Membrane</keyword>